<evidence type="ECO:0000256" key="1">
    <source>
        <dbReference type="SAM" id="Phobius"/>
    </source>
</evidence>
<dbReference type="Proteomes" id="UP000323380">
    <property type="component" value="Unassembled WGS sequence"/>
</dbReference>
<evidence type="ECO:0000313" key="3">
    <source>
        <dbReference type="Proteomes" id="UP000323380"/>
    </source>
</evidence>
<keyword evidence="1" id="KW-0472">Membrane</keyword>
<comment type="caution">
    <text evidence="2">The sequence shown here is derived from an EMBL/GenBank/DDBJ whole genome shotgun (WGS) entry which is preliminary data.</text>
</comment>
<proteinExistence type="predicted"/>
<sequence length="192" mass="20229">MHSVILTTAVLGYVLSGVITGSWEPSPWPAGFMAVYLSGFAALTGYAVWRGVTGRAKIDTESLGAIKSNCLQEAANRPGPAAAVAMRPVLPHPLTSWLYTTVTAERLGPAAAGTVDVSLRETPGWALTRRTAWNRGLVLAGHPDTHPDAAPSTHLGTMEDPAASHRPLREHGPCRATHVHTVAIACNRSPSS</sequence>
<dbReference type="EMBL" id="VSFG01000010">
    <property type="protein sequence ID" value="TYB41347.1"/>
    <property type="molecule type" value="Genomic_DNA"/>
</dbReference>
<keyword evidence="1" id="KW-0812">Transmembrane</keyword>
<evidence type="ECO:0000313" key="2">
    <source>
        <dbReference type="EMBL" id="TYB41347.1"/>
    </source>
</evidence>
<dbReference type="RefSeq" id="WP_067886400.1">
    <property type="nucleotide sequence ID" value="NZ_VSFG01000010.1"/>
</dbReference>
<name>A0A5D0NAJ3_9ACTN</name>
<reference evidence="2 3" key="1">
    <citation type="submission" date="2019-08" db="EMBL/GenBank/DDBJ databases">
        <title>Actinomadura sp. nov. CYP1-5 isolated from mountain soil.</title>
        <authorList>
            <person name="Songsumanus A."/>
            <person name="Kuncharoen N."/>
            <person name="Kudo T."/>
            <person name="Yuki M."/>
            <person name="Igarashi Y."/>
            <person name="Tanasupawat S."/>
        </authorList>
    </citation>
    <scope>NUCLEOTIDE SEQUENCE [LARGE SCALE GENOMIC DNA]</scope>
    <source>
        <strain evidence="2 3">JCM 14158</strain>
    </source>
</reference>
<keyword evidence="3" id="KW-1185">Reference proteome</keyword>
<keyword evidence="1" id="KW-1133">Transmembrane helix</keyword>
<gene>
    <name evidence="2" type="ORF">FXF69_34990</name>
</gene>
<protein>
    <submittedName>
        <fullName evidence="2">Uncharacterized protein</fullName>
    </submittedName>
</protein>
<feature type="transmembrane region" description="Helical" evidence="1">
    <location>
        <begin position="30"/>
        <end position="49"/>
    </location>
</feature>
<dbReference type="AlphaFoldDB" id="A0A5D0NAJ3"/>
<accession>A0A5D0NAJ3</accession>
<organism evidence="2 3">
    <name type="scientific">Actinomadura chibensis</name>
    <dbReference type="NCBI Taxonomy" id="392828"/>
    <lineage>
        <taxon>Bacteria</taxon>
        <taxon>Bacillati</taxon>
        <taxon>Actinomycetota</taxon>
        <taxon>Actinomycetes</taxon>
        <taxon>Streptosporangiales</taxon>
        <taxon>Thermomonosporaceae</taxon>
        <taxon>Actinomadura</taxon>
    </lineage>
</organism>